<evidence type="ECO:0000256" key="1">
    <source>
        <dbReference type="SAM" id="Phobius"/>
    </source>
</evidence>
<name>A0A0E9UFF2_ANGAN</name>
<reference evidence="2" key="1">
    <citation type="submission" date="2014-11" db="EMBL/GenBank/DDBJ databases">
        <authorList>
            <person name="Amaro Gonzalez C."/>
        </authorList>
    </citation>
    <scope>NUCLEOTIDE SEQUENCE</scope>
</reference>
<keyword evidence="1" id="KW-0472">Membrane</keyword>
<protein>
    <submittedName>
        <fullName evidence="2">Uncharacterized protein</fullName>
    </submittedName>
</protein>
<keyword evidence="1" id="KW-0812">Transmembrane</keyword>
<dbReference type="AlphaFoldDB" id="A0A0E9UFF2"/>
<feature type="transmembrane region" description="Helical" evidence="1">
    <location>
        <begin position="20"/>
        <end position="39"/>
    </location>
</feature>
<organism evidence="2">
    <name type="scientific">Anguilla anguilla</name>
    <name type="common">European freshwater eel</name>
    <name type="synonym">Muraena anguilla</name>
    <dbReference type="NCBI Taxonomy" id="7936"/>
    <lineage>
        <taxon>Eukaryota</taxon>
        <taxon>Metazoa</taxon>
        <taxon>Chordata</taxon>
        <taxon>Craniata</taxon>
        <taxon>Vertebrata</taxon>
        <taxon>Euteleostomi</taxon>
        <taxon>Actinopterygii</taxon>
        <taxon>Neopterygii</taxon>
        <taxon>Teleostei</taxon>
        <taxon>Anguilliformes</taxon>
        <taxon>Anguillidae</taxon>
        <taxon>Anguilla</taxon>
    </lineage>
</organism>
<dbReference type="EMBL" id="GBXM01044145">
    <property type="protein sequence ID" value="JAH64432.1"/>
    <property type="molecule type" value="Transcribed_RNA"/>
</dbReference>
<proteinExistence type="predicted"/>
<sequence>MLGVHQITLLQHVLLLSSYNNVLISTAIVSCVFMCVLRVNM</sequence>
<keyword evidence="1" id="KW-1133">Transmembrane helix</keyword>
<accession>A0A0E9UFF2</accession>
<reference evidence="2" key="2">
    <citation type="journal article" date="2015" name="Fish Shellfish Immunol.">
        <title>Early steps in the European eel (Anguilla anguilla)-Vibrio vulnificus interaction in the gills: Role of the RtxA13 toxin.</title>
        <authorList>
            <person name="Callol A."/>
            <person name="Pajuelo D."/>
            <person name="Ebbesson L."/>
            <person name="Teles M."/>
            <person name="MacKenzie S."/>
            <person name="Amaro C."/>
        </authorList>
    </citation>
    <scope>NUCLEOTIDE SEQUENCE</scope>
</reference>
<evidence type="ECO:0000313" key="2">
    <source>
        <dbReference type="EMBL" id="JAH64432.1"/>
    </source>
</evidence>